<protein>
    <recommendedName>
        <fullName evidence="1">Effector-associated domain-containing protein</fullName>
    </recommendedName>
</protein>
<accession>A0A9Q5QX57</accession>
<dbReference type="InterPro" id="IPR045430">
    <property type="entry name" value="EAD1"/>
</dbReference>
<dbReference type="Pfam" id="PF19955">
    <property type="entry name" value="EAD1"/>
    <property type="match status" value="1"/>
</dbReference>
<sequence>MKLTASELEELFEALLDGYRDYDQLKIMVKFKLQKNLEEISPQTNCIDVVVYKLIEWAESYNKTLYLVLGAYERNPDNPLLEKVTYKILNKTGIIVPDDLKQKFSKVVNELNIKKVNPVEGLAGQNQQQSHINFDESICYIDFTEAEQHFKNIESDFNKDGDSALFLLEKNTIRQGDLYLKRLKNNLKPRTGNYREFFTTYTSGNIEGVIEKIGGHLDNIKPREMTLNEYIKLIIGNIGSSLQNNSVFFIEIKCDRNTEASEIDHLITWFTQYFWQPLQTKIEQVTKDFSGIKVIAVIISNIEINQNDVFFESNKLRKIPLADSWEKKDIFHWLQNHTQLKKEERDKRSTRVYNETVGRPRDVCYVLQQEWDELTGLSTSC</sequence>
<gene>
    <name evidence="2" type="ORF">CENA302_06065</name>
</gene>
<evidence type="ECO:0000259" key="1">
    <source>
        <dbReference type="Pfam" id="PF19955"/>
    </source>
</evidence>
<proteinExistence type="predicted"/>
<organism evidence="2 3">
    <name type="scientific">Cylindrospermopsis raciborskii CENA302</name>
    <dbReference type="NCBI Taxonomy" id="1170768"/>
    <lineage>
        <taxon>Bacteria</taxon>
        <taxon>Bacillati</taxon>
        <taxon>Cyanobacteriota</taxon>
        <taxon>Cyanophyceae</taxon>
        <taxon>Nostocales</taxon>
        <taxon>Aphanizomenonaceae</taxon>
        <taxon>Cylindrospermopsis</taxon>
    </lineage>
</organism>
<evidence type="ECO:0000313" key="3">
    <source>
        <dbReference type="Proteomes" id="UP000190056"/>
    </source>
</evidence>
<dbReference type="RefSeq" id="WP_079290931.1">
    <property type="nucleotide sequence ID" value="NZ_MTPU01000027.1"/>
</dbReference>
<dbReference type="AlphaFoldDB" id="A0A9Q5QX57"/>
<dbReference type="EMBL" id="MTPU01000027">
    <property type="protein sequence ID" value="OPH10178.1"/>
    <property type="molecule type" value="Genomic_DNA"/>
</dbReference>
<comment type="caution">
    <text evidence="2">The sequence shown here is derived from an EMBL/GenBank/DDBJ whole genome shotgun (WGS) entry which is preliminary data.</text>
</comment>
<feature type="domain" description="Effector-associated" evidence="1">
    <location>
        <begin position="1"/>
        <end position="84"/>
    </location>
</feature>
<dbReference type="Proteomes" id="UP000190056">
    <property type="component" value="Unassembled WGS sequence"/>
</dbReference>
<evidence type="ECO:0000313" key="2">
    <source>
        <dbReference type="EMBL" id="OPH10178.1"/>
    </source>
</evidence>
<name>A0A9Q5QX57_9CYAN</name>
<reference evidence="2 3" key="1">
    <citation type="submission" date="2017-01" db="EMBL/GenBank/DDBJ databases">
        <authorList>
            <person name="Abreu V.A."/>
            <person name="Popin R.V."/>
            <person name="Rigonato J."/>
            <person name="Andreote A.P."/>
            <person name="Schaker P.C."/>
            <person name="Hoff-Risseti C."/>
            <person name="Alvarenga D.O."/>
            <person name="Varani A.M."/>
            <person name="Fiore M.F."/>
        </authorList>
    </citation>
    <scope>NUCLEOTIDE SEQUENCE [LARGE SCALE GENOMIC DNA]</scope>
    <source>
        <strain evidence="2 3">CENA302</strain>
    </source>
</reference>